<dbReference type="OrthoDB" id="407658at2759"/>
<reference evidence="4" key="1">
    <citation type="journal article" date="2015" name="Nat. Genet.">
        <title>The genome and transcriptome of the zoonotic hookworm Ancylostoma ceylanicum identify infection-specific gene families.</title>
        <authorList>
            <person name="Schwarz E.M."/>
            <person name="Hu Y."/>
            <person name="Antoshechkin I."/>
            <person name="Miller M.M."/>
            <person name="Sternberg P.W."/>
            <person name="Aroian R.V."/>
        </authorList>
    </citation>
    <scope>NUCLEOTIDE SEQUENCE</scope>
    <source>
        <strain evidence="4">HY135</strain>
    </source>
</reference>
<evidence type="ECO:0000313" key="4">
    <source>
        <dbReference type="Proteomes" id="UP000024635"/>
    </source>
</evidence>
<dbReference type="EMBL" id="JARK01001454">
    <property type="protein sequence ID" value="EYC00012.1"/>
    <property type="molecule type" value="Genomic_DNA"/>
</dbReference>
<dbReference type="InterPro" id="IPR004988">
    <property type="entry name" value="DUF273"/>
</dbReference>
<feature type="transmembrane region" description="Helical" evidence="2">
    <location>
        <begin position="38"/>
        <end position="59"/>
    </location>
</feature>
<comment type="caution">
    <text evidence="3">The sequence shown here is derived from an EMBL/GenBank/DDBJ whole genome shotgun (WGS) entry which is preliminary data.</text>
</comment>
<keyword evidence="4" id="KW-1185">Reference proteome</keyword>
<dbReference type="PANTHER" id="PTHR31562:SF9">
    <property type="entry name" value="GLYCOSYLTRANSFERASE FAMILY 8 PROTEIN"/>
    <property type="match status" value="1"/>
</dbReference>
<keyword evidence="2" id="KW-1133">Transmembrane helix</keyword>
<dbReference type="Gene3D" id="3.90.550.10">
    <property type="entry name" value="Spore Coat Polysaccharide Biosynthesis Protein SpsA, Chain A"/>
    <property type="match status" value="1"/>
</dbReference>
<dbReference type="SUPFAM" id="SSF53448">
    <property type="entry name" value="Nucleotide-diphospho-sugar transferases"/>
    <property type="match status" value="1"/>
</dbReference>
<accession>A0A016TBH9</accession>
<evidence type="ECO:0000256" key="2">
    <source>
        <dbReference type="SAM" id="Phobius"/>
    </source>
</evidence>
<dbReference type="AlphaFoldDB" id="A0A016TBH9"/>
<feature type="compositionally biased region" description="Basic residues" evidence="1">
    <location>
        <begin position="466"/>
        <end position="478"/>
    </location>
</feature>
<proteinExistence type="predicted"/>
<evidence type="ECO:0000256" key="1">
    <source>
        <dbReference type="SAM" id="MobiDB-lite"/>
    </source>
</evidence>
<organism evidence="3 4">
    <name type="scientific">Ancylostoma ceylanicum</name>
    <dbReference type="NCBI Taxonomy" id="53326"/>
    <lineage>
        <taxon>Eukaryota</taxon>
        <taxon>Metazoa</taxon>
        <taxon>Ecdysozoa</taxon>
        <taxon>Nematoda</taxon>
        <taxon>Chromadorea</taxon>
        <taxon>Rhabditida</taxon>
        <taxon>Rhabditina</taxon>
        <taxon>Rhabditomorpha</taxon>
        <taxon>Strongyloidea</taxon>
        <taxon>Ancylostomatidae</taxon>
        <taxon>Ancylostomatinae</taxon>
        <taxon>Ancylostoma</taxon>
    </lineage>
</organism>
<protein>
    <recommendedName>
        <fullName evidence="5">Nucleotide-diphospho-sugar transferase domain-containing protein</fullName>
    </recommendedName>
</protein>
<evidence type="ECO:0008006" key="5">
    <source>
        <dbReference type="Google" id="ProtNLM"/>
    </source>
</evidence>
<dbReference type="Proteomes" id="UP000024635">
    <property type="component" value="Unassembled WGS sequence"/>
</dbReference>
<name>A0A016TBH9_9BILA</name>
<feature type="region of interest" description="Disordered" evidence="1">
    <location>
        <begin position="465"/>
        <end position="487"/>
    </location>
</feature>
<keyword evidence="2" id="KW-0812">Transmembrane</keyword>
<evidence type="ECO:0000313" key="3">
    <source>
        <dbReference type="EMBL" id="EYC00012.1"/>
    </source>
</evidence>
<dbReference type="Pfam" id="PF03314">
    <property type="entry name" value="DUF273"/>
    <property type="match status" value="1"/>
</dbReference>
<dbReference type="PANTHER" id="PTHR31562">
    <property type="entry name" value="PROTEIN CBG18972"/>
    <property type="match status" value="1"/>
</dbReference>
<keyword evidence="2" id="KW-0472">Membrane</keyword>
<dbReference type="InterPro" id="IPR029044">
    <property type="entry name" value="Nucleotide-diphossugar_trans"/>
</dbReference>
<gene>
    <name evidence="3" type="primary">Acey_s0118.g722</name>
    <name evidence="3" type="ORF">Y032_0118g722</name>
</gene>
<sequence>MRNQSKNLAQALRDALRKHGSVCDWRCIRMVRVRKRGLLVAILCFICFHYLLNAALLSADIDPLPTIESTADWKIDEADASILYVGVAHPPSAYHIKKQKIGIITIVDTTTTKGALKHAMTTLACYAKAQRYEYRVVNESFYYDLCKQTQSEFRRHCIISLLLPNYDFILFLDANIGVVNPRRRIEEFIDDDADVVFYDRFHPSELMPGSYLVKNTKWARHFLKGWANYEQRLPHGFHGGDSVALYFHLAETVTPDRPVEIAVCRRVWSKCHSWRDVFVALSCMRNIIGETVYYGKVKILAKGTGWARDSFVTDGMWSPRRDFMLYDMEPKRRRNPRPLKIVLPSDADPTYSYYGKFAGQIHLRRCYPGNTTWRYEPMFFIEDAVLEARYRQLHREIHYEKIAALSRIHKFLRGVARKAEKYILRESGWKGFESIIKRLEKKKKTLNKISAKWLLEVKRIPCEEKKKKKRTMTRKKERKKEGEKETTYQFTIEMSSLFKSQPMDQ</sequence>